<comment type="subcellular location">
    <subcellularLocation>
        <location evidence="1">Nucleus</location>
    </subcellularLocation>
</comment>
<keyword evidence="7" id="KW-1185">Reference proteome</keyword>
<dbReference type="Pfam" id="PF22972">
    <property type="entry name" value="EVH1_PP4R3"/>
    <property type="match status" value="1"/>
</dbReference>
<feature type="compositionally biased region" description="Low complexity" evidence="3">
    <location>
        <begin position="739"/>
        <end position="767"/>
    </location>
</feature>
<evidence type="ECO:0000256" key="1">
    <source>
        <dbReference type="ARBA" id="ARBA00004123"/>
    </source>
</evidence>
<dbReference type="EMBL" id="JAGMWT010000027">
    <property type="protein sequence ID" value="KAH7110586.1"/>
    <property type="molecule type" value="Genomic_DNA"/>
</dbReference>
<proteinExistence type="predicted"/>
<dbReference type="SUPFAM" id="SSF48371">
    <property type="entry name" value="ARM repeat"/>
    <property type="match status" value="1"/>
</dbReference>
<accession>A0A9P9D0T1</accession>
<dbReference type="PANTHER" id="PTHR23318:SF0">
    <property type="entry name" value="SERINE_THREONINE-PROTEIN PHOSPHATASE 4 REGULATORY SUBUNIT 3"/>
    <property type="match status" value="1"/>
</dbReference>
<gene>
    <name evidence="6" type="ORF">B0J11DRAFT_204725</name>
</gene>
<evidence type="ECO:0000256" key="2">
    <source>
        <dbReference type="ARBA" id="ARBA00023242"/>
    </source>
</evidence>
<dbReference type="InterPro" id="IPR011993">
    <property type="entry name" value="PH-like_dom_sf"/>
</dbReference>
<dbReference type="SUPFAM" id="SSF50729">
    <property type="entry name" value="PH domain-like"/>
    <property type="match status" value="1"/>
</dbReference>
<dbReference type="InterPro" id="IPR051137">
    <property type="entry name" value="PP4R3-like"/>
</dbReference>
<name>A0A9P9D0T1_9PLEO</name>
<keyword evidence="2" id="KW-0539">Nucleus</keyword>
<dbReference type="InterPro" id="IPR006887">
    <property type="entry name" value="P4R3-like_central_dom"/>
</dbReference>
<evidence type="ECO:0000256" key="3">
    <source>
        <dbReference type="SAM" id="MobiDB-lite"/>
    </source>
</evidence>
<dbReference type="InterPro" id="IPR016024">
    <property type="entry name" value="ARM-type_fold"/>
</dbReference>
<dbReference type="Pfam" id="PF04802">
    <property type="entry name" value="PP4R3"/>
    <property type="match status" value="1"/>
</dbReference>
<dbReference type="GO" id="GO:0005654">
    <property type="term" value="C:nucleoplasm"/>
    <property type="evidence" value="ECO:0007669"/>
    <property type="project" value="TreeGrafter"/>
</dbReference>
<dbReference type="InterPro" id="IPR055236">
    <property type="entry name" value="EVH1_PP4R3"/>
</dbReference>
<feature type="compositionally biased region" description="Low complexity" evidence="3">
    <location>
        <begin position="802"/>
        <end position="812"/>
    </location>
</feature>
<dbReference type="Proteomes" id="UP000700596">
    <property type="component" value="Unassembled WGS sequence"/>
</dbReference>
<dbReference type="Gene3D" id="2.30.29.30">
    <property type="entry name" value="Pleckstrin-homology domain (PH domain)/Phosphotyrosine-binding domain (PTB)"/>
    <property type="match status" value="1"/>
</dbReference>
<dbReference type="GO" id="GO:0072542">
    <property type="term" value="F:protein phosphatase activator activity"/>
    <property type="evidence" value="ECO:0007669"/>
    <property type="project" value="TreeGrafter"/>
</dbReference>
<comment type="caution">
    <text evidence="6">The sequence shown here is derived from an EMBL/GenBank/DDBJ whole genome shotgun (WGS) entry which is preliminary data.</text>
</comment>
<feature type="domain" description="PP4R3 EVH1-like" evidence="5">
    <location>
        <begin position="10"/>
        <end position="106"/>
    </location>
</feature>
<sequence length="850" mass="95599">MAGAPPSNDRKRVKVYELKNNDWFDRGTGFCKGHYVNDEAKILVASEDDPSRQLLETRISKDDGYQKQQDTLIVWTEQNGTDMALSFQEPEGCAAIWDFVNEMQSRLQALAQDDGLSDDIGGDGISPIMLPPPDLGNLHEVENHMRAANGNLGGREALAKFILQEKYIPKLIPLVEMAEDLESVQDLHRLCSIMKMLILLNDNSIIEYVVTDEVVLGVVGALEYDPDFPLHKANHRQYLSDGSKFKEVVKIEDQNIRRKIHYTYRLQYLKDVVLARILDDPTFSVLNSLIYFHQVDIVQHLQANAAFLKELFGIFTGNEPNQQRKKDGVLFIQQCCAIGKSLPGTARSALYQNFINHNLLEVIQYALKHHDASVRIAGTDILVSLIDHDALMVRSYIFKAFQEKAKPLTDTLIELLLIEVDLGVKSQMADAIKILLDPNANSISIEAIGRTGSDFLAKVRGAHPTLQQQETFIQTFYDDSARKLFKPLKDLEGRESVQDLTHGEVSLYAHLIEMMCFFIRQHSFRSKYFIVAEGLSARVAQLMESPEKHLKLTALKFFRTCIGLHDEYHNRAMCAQRLFEPILKILYETMPRDNLLNSACLELFEFIKRENIKVLVDYLVSTYREKLQAITYVDTFQNLILRYDQAHEPPTTQELDDSFTSVETRVNETPHRTAGSVNGNKWGSGLKEPDADEEAYFNTSDDEEDGLPNSGRPLVNGTSPVRPLVNYPEDDEDEMDVLTTSVPSSSPQSISTSTQTQETSPSSKSNPSTPPERLSEKRRREEDEEDELITNISSSGSKRRASTSSTTSVHSVTRLRRKSSLASAKDAGTTTKKISLSIPLKSGGEGGEGD</sequence>
<dbReference type="PANTHER" id="PTHR23318">
    <property type="entry name" value="ATP SYNTHASE GAMMA-RELATED"/>
    <property type="match status" value="1"/>
</dbReference>
<dbReference type="InterPro" id="IPR011989">
    <property type="entry name" value="ARM-like"/>
</dbReference>
<evidence type="ECO:0000259" key="4">
    <source>
        <dbReference type="Pfam" id="PF04802"/>
    </source>
</evidence>
<dbReference type="GO" id="GO:0006974">
    <property type="term" value="P:DNA damage response"/>
    <property type="evidence" value="ECO:0007669"/>
    <property type="project" value="TreeGrafter"/>
</dbReference>
<dbReference type="AlphaFoldDB" id="A0A9P9D0T1"/>
<organism evidence="6 7">
    <name type="scientific">Dendryphion nanum</name>
    <dbReference type="NCBI Taxonomy" id="256645"/>
    <lineage>
        <taxon>Eukaryota</taxon>
        <taxon>Fungi</taxon>
        <taxon>Dikarya</taxon>
        <taxon>Ascomycota</taxon>
        <taxon>Pezizomycotina</taxon>
        <taxon>Dothideomycetes</taxon>
        <taxon>Pleosporomycetidae</taxon>
        <taxon>Pleosporales</taxon>
        <taxon>Torulaceae</taxon>
        <taxon>Dendryphion</taxon>
    </lineage>
</organism>
<evidence type="ECO:0000313" key="6">
    <source>
        <dbReference type="EMBL" id="KAH7110586.1"/>
    </source>
</evidence>
<dbReference type="OrthoDB" id="27483at2759"/>
<evidence type="ECO:0000313" key="7">
    <source>
        <dbReference type="Proteomes" id="UP000700596"/>
    </source>
</evidence>
<evidence type="ECO:0000259" key="5">
    <source>
        <dbReference type="Pfam" id="PF22972"/>
    </source>
</evidence>
<dbReference type="Gene3D" id="1.25.10.10">
    <property type="entry name" value="Leucine-rich Repeat Variant"/>
    <property type="match status" value="1"/>
</dbReference>
<dbReference type="GO" id="GO:0030289">
    <property type="term" value="C:protein phosphatase 4 complex"/>
    <property type="evidence" value="ECO:0007669"/>
    <property type="project" value="TreeGrafter"/>
</dbReference>
<feature type="domain" description="Serine/threonine-protein phosphatase 4 regulatory subunit 3-like central" evidence="4">
    <location>
        <begin position="140"/>
        <end position="645"/>
    </location>
</feature>
<protein>
    <submittedName>
        <fullName evidence="6">Component of IIS longevity pathway SMK-1-domain-containing protein</fullName>
    </submittedName>
</protein>
<feature type="region of interest" description="Disordered" evidence="3">
    <location>
        <begin position="666"/>
        <end position="850"/>
    </location>
</feature>
<reference evidence="6" key="1">
    <citation type="journal article" date="2021" name="Nat. Commun.">
        <title>Genetic determinants of endophytism in the Arabidopsis root mycobiome.</title>
        <authorList>
            <person name="Mesny F."/>
            <person name="Miyauchi S."/>
            <person name="Thiergart T."/>
            <person name="Pickel B."/>
            <person name="Atanasova L."/>
            <person name="Karlsson M."/>
            <person name="Huettel B."/>
            <person name="Barry K.W."/>
            <person name="Haridas S."/>
            <person name="Chen C."/>
            <person name="Bauer D."/>
            <person name="Andreopoulos W."/>
            <person name="Pangilinan J."/>
            <person name="LaButti K."/>
            <person name="Riley R."/>
            <person name="Lipzen A."/>
            <person name="Clum A."/>
            <person name="Drula E."/>
            <person name="Henrissat B."/>
            <person name="Kohler A."/>
            <person name="Grigoriev I.V."/>
            <person name="Martin F.M."/>
            <person name="Hacquard S."/>
        </authorList>
    </citation>
    <scope>NUCLEOTIDE SEQUENCE</scope>
    <source>
        <strain evidence="6">MPI-CAGE-CH-0243</strain>
    </source>
</reference>
<feature type="compositionally biased region" description="Acidic residues" evidence="3">
    <location>
        <begin position="690"/>
        <end position="706"/>
    </location>
</feature>